<comment type="caution">
    <text evidence="1">The sequence shown here is derived from an EMBL/GenBank/DDBJ whole genome shotgun (WGS) entry which is preliminary data.</text>
</comment>
<accession>A0ABQ8FU08</accession>
<dbReference type="Proteomes" id="UP000774617">
    <property type="component" value="Unassembled WGS sequence"/>
</dbReference>
<gene>
    <name evidence="1" type="ORF">B0J12DRAFT_387975</name>
</gene>
<proteinExistence type="predicted"/>
<organism evidence="1 2">
    <name type="scientific">Macrophomina phaseolina</name>
    <dbReference type="NCBI Taxonomy" id="35725"/>
    <lineage>
        <taxon>Eukaryota</taxon>
        <taxon>Fungi</taxon>
        <taxon>Dikarya</taxon>
        <taxon>Ascomycota</taxon>
        <taxon>Pezizomycotina</taxon>
        <taxon>Dothideomycetes</taxon>
        <taxon>Dothideomycetes incertae sedis</taxon>
        <taxon>Botryosphaeriales</taxon>
        <taxon>Botryosphaeriaceae</taxon>
        <taxon>Macrophomina</taxon>
    </lineage>
</organism>
<reference evidence="1 2" key="1">
    <citation type="journal article" date="2021" name="Nat. Commun.">
        <title>Genetic determinants of endophytism in the Arabidopsis root mycobiome.</title>
        <authorList>
            <person name="Mesny F."/>
            <person name="Miyauchi S."/>
            <person name="Thiergart T."/>
            <person name="Pickel B."/>
            <person name="Atanasova L."/>
            <person name="Karlsson M."/>
            <person name="Huettel B."/>
            <person name="Barry K.W."/>
            <person name="Haridas S."/>
            <person name="Chen C."/>
            <person name="Bauer D."/>
            <person name="Andreopoulos W."/>
            <person name="Pangilinan J."/>
            <person name="LaButti K."/>
            <person name="Riley R."/>
            <person name="Lipzen A."/>
            <person name="Clum A."/>
            <person name="Drula E."/>
            <person name="Henrissat B."/>
            <person name="Kohler A."/>
            <person name="Grigoriev I.V."/>
            <person name="Martin F.M."/>
            <person name="Hacquard S."/>
        </authorList>
    </citation>
    <scope>NUCLEOTIDE SEQUENCE [LARGE SCALE GENOMIC DNA]</scope>
    <source>
        <strain evidence="1 2">MPI-SDFR-AT-0080</strain>
    </source>
</reference>
<dbReference type="EMBL" id="JAGTJR010000062">
    <property type="protein sequence ID" value="KAH7024308.1"/>
    <property type="molecule type" value="Genomic_DNA"/>
</dbReference>
<sequence>MIGISQFLLLSGQILRARLVGRQVPYISRHGRSSSSSALSLVILLLCARLVSVHACSSSASSDKNMLDFILVHPCLSYRKPFRSHTELIISREVGNASGDACSQSSPHPRLFAADAFLGLP</sequence>
<evidence type="ECO:0000313" key="2">
    <source>
        <dbReference type="Proteomes" id="UP000774617"/>
    </source>
</evidence>
<protein>
    <recommendedName>
        <fullName evidence="3">Secreted protein</fullName>
    </recommendedName>
</protein>
<name>A0ABQ8FU08_9PEZI</name>
<keyword evidence="2" id="KW-1185">Reference proteome</keyword>
<evidence type="ECO:0008006" key="3">
    <source>
        <dbReference type="Google" id="ProtNLM"/>
    </source>
</evidence>
<evidence type="ECO:0000313" key="1">
    <source>
        <dbReference type="EMBL" id="KAH7024308.1"/>
    </source>
</evidence>